<gene>
    <name evidence="1" type="ORF">ASIM_LOCUS19457</name>
</gene>
<dbReference type="WBParaSite" id="ASIM_0002007001-mRNA-1">
    <property type="protein sequence ID" value="ASIM_0002007001-mRNA-1"/>
    <property type="gene ID" value="ASIM_0002007001"/>
</dbReference>
<dbReference type="Gene3D" id="3.30.420.40">
    <property type="match status" value="1"/>
</dbReference>
<keyword evidence="2" id="KW-1185">Reference proteome</keyword>
<dbReference type="AlphaFoldDB" id="A0A0M3KGF7"/>
<name>A0A0M3KGF7_ANISI</name>
<accession>A0A0M3KGF7</accession>
<evidence type="ECO:0000313" key="3">
    <source>
        <dbReference type="WBParaSite" id="ASIM_0002007001-mRNA-1"/>
    </source>
</evidence>
<organism evidence="3">
    <name type="scientific">Anisakis simplex</name>
    <name type="common">Herring worm</name>
    <dbReference type="NCBI Taxonomy" id="6269"/>
    <lineage>
        <taxon>Eukaryota</taxon>
        <taxon>Metazoa</taxon>
        <taxon>Ecdysozoa</taxon>
        <taxon>Nematoda</taxon>
        <taxon>Chromadorea</taxon>
        <taxon>Rhabditida</taxon>
        <taxon>Spirurina</taxon>
        <taxon>Ascaridomorpha</taxon>
        <taxon>Ascaridoidea</taxon>
        <taxon>Anisakidae</taxon>
        <taxon>Anisakis</taxon>
        <taxon>Anisakis simplex complex</taxon>
    </lineage>
</organism>
<evidence type="ECO:0000313" key="1">
    <source>
        <dbReference type="EMBL" id="VDK69777.1"/>
    </source>
</evidence>
<sequence>MVETVDRIFANGRTAGLVLDSGASQTAAVPVYDGYCVSHAVVRSPIGGDLIAEQCGIMCDEQKIEVVPSYKIASRVRFLLKYRIRCVTD</sequence>
<evidence type="ECO:0000313" key="2">
    <source>
        <dbReference type="Proteomes" id="UP000267096"/>
    </source>
</evidence>
<proteinExistence type="predicted"/>
<dbReference type="EMBL" id="UYRR01037267">
    <property type="protein sequence ID" value="VDK69777.1"/>
    <property type="molecule type" value="Genomic_DNA"/>
</dbReference>
<reference evidence="3" key="1">
    <citation type="submission" date="2017-02" db="UniProtKB">
        <authorList>
            <consortium name="WormBaseParasite"/>
        </authorList>
    </citation>
    <scope>IDENTIFICATION</scope>
</reference>
<dbReference type="Gene3D" id="3.90.640.10">
    <property type="entry name" value="Actin, Chain A, domain 4"/>
    <property type="match status" value="1"/>
</dbReference>
<dbReference type="OrthoDB" id="5132116at2759"/>
<dbReference type="PANTHER" id="PTHR11937">
    <property type="entry name" value="ACTIN"/>
    <property type="match status" value="1"/>
</dbReference>
<dbReference type="InterPro" id="IPR043129">
    <property type="entry name" value="ATPase_NBD"/>
</dbReference>
<protein>
    <submittedName>
        <fullName evidence="3">Peptidase A2 domain-containing protein</fullName>
    </submittedName>
</protein>
<dbReference type="SUPFAM" id="SSF53067">
    <property type="entry name" value="Actin-like ATPase domain"/>
    <property type="match status" value="1"/>
</dbReference>
<dbReference type="Pfam" id="PF00022">
    <property type="entry name" value="Actin"/>
    <property type="match status" value="1"/>
</dbReference>
<dbReference type="Proteomes" id="UP000267096">
    <property type="component" value="Unassembled WGS sequence"/>
</dbReference>
<reference evidence="1 2" key="2">
    <citation type="submission" date="2018-11" db="EMBL/GenBank/DDBJ databases">
        <authorList>
            <consortium name="Pathogen Informatics"/>
        </authorList>
    </citation>
    <scope>NUCLEOTIDE SEQUENCE [LARGE SCALE GENOMIC DNA]</scope>
</reference>
<dbReference type="InterPro" id="IPR004000">
    <property type="entry name" value="Actin"/>
</dbReference>